<dbReference type="EMBL" id="CM023481">
    <property type="protein sequence ID" value="KAH6946174.1"/>
    <property type="molecule type" value="Genomic_DNA"/>
</dbReference>
<evidence type="ECO:0000313" key="2">
    <source>
        <dbReference type="Proteomes" id="UP000821845"/>
    </source>
</evidence>
<accession>A0ACB7TJG7</accession>
<gene>
    <name evidence="1" type="ORF">HPB50_011988</name>
</gene>
<proteinExistence type="predicted"/>
<organism evidence="1 2">
    <name type="scientific">Hyalomma asiaticum</name>
    <name type="common">Tick</name>
    <dbReference type="NCBI Taxonomy" id="266040"/>
    <lineage>
        <taxon>Eukaryota</taxon>
        <taxon>Metazoa</taxon>
        <taxon>Ecdysozoa</taxon>
        <taxon>Arthropoda</taxon>
        <taxon>Chelicerata</taxon>
        <taxon>Arachnida</taxon>
        <taxon>Acari</taxon>
        <taxon>Parasitiformes</taxon>
        <taxon>Ixodida</taxon>
        <taxon>Ixodoidea</taxon>
        <taxon>Ixodidae</taxon>
        <taxon>Hyalomminae</taxon>
        <taxon>Hyalomma</taxon>
    </lineage>
</organism>
<dbReference type="Proteomes" id="UP000821845">
    <property type="component" value="Chromosome 1"/>
</dbReference>
<protein>
    <submittedName>
        <fullName evidence="1">Uncharacterized protein</fullName>
    </submittedName>
</protein>
<comment type="caution">
    <text evidence="1">The sequence shown here is derived from an EMBL/GenBank/DDBJ whole genome shotgun (WGS) entry which is preliminary data.</text>
</comment>
<name>A0ACB7TJG7_HYAAI</name>
<sequence length="206" mass="23055">MFAATAEVTEKKLADPTNDDADKADEMYTATFQAAQLFSDDGGQQREFAPAALARAMPGLREQRKTRQFCDVAFRGSDGVETWAHRFVMSNKYSSCYALFTVAKESMTPEQKQNGEWAPPIRAVVSDLEGDMIELLVAYAYDVPLHRHVGSHNVLKVLELAETIRVACLCLPATQVWRNGARFQELTPEEMQTILEDGRLHALNEV</sequence>
<reference evidence="1" key="1">
    <citation type="submission" date="2020-05" db="EMBL/GenBank/DDBJ databases">
        <title>Large-scale comparative analyses of tick genomes elucidate their genetic diversity and vector capacities.</title>
        <authorList>
            <person name="Jia N."/>
            <person name="Wang J."/>
            <person name="Shi W."/>
            <person name="Du L."/>
            <person name="Sun Y."/>
            <person name="Zhan W."/>
            <person name="Jiang J."/>
            <person name="Wang Q."/>
            <person name="Zhang B."/>
            <person name="Ji P."/>
            <person name="Sakyi L.B."/>
            <person name="Cui X."/>
            <person name="Yuan T."/>
            <person name="Jiang B."/>
            <person name="Yang W."/>
            <person name="Lam T.T.-Y."/>
            <person name="Chang Q."/>
            <person name="Ding S."/>
            <person name="Wang X."/>
            <person name="Zhu J."/>
            <person name="Ruan X."/>
            <person name="Zhao L."/>
            <person name="Wei J."/>
            <person name="Que T."/>
            <person name="Du C."/>
            <person name="Cheng J."/>
            <person name="Dai P."/>
            <person name="Han X."/>
            <person name="Huang E."/>
            <person name="Gao Y."/>
            <person name="Liu J."/>
            <person name="Shao H."/>
            <person name="Ye R."/>
            <person name="Li L."/>
            <person name="Wei W."/>
            <person name="Wang X."/>
            <person name="Wang C."/>
            <person name="Yang T."/>
            <person name="Huo Q."/>
            <person name="Li W."/>
            <person name="Guo W."/>
            <person name="Chen H."/>
            <person name="Zhou L."/>
            <person name="Ni X."/>
            <person name="Tian J."/>
            <person name="Zhou Y."/>
            <person name="Sheng Y."/>
            <person name="Liu T."/>
            <person name="Pan Y."/>
            <person name="Xia L."/>
            <person name="Li J."/>
            <person name="Zhao F."/>
            <person name="Cao W."/>
        </authorList>
    </citation>
    <scope>NUCLEOTIDE SEQUENCE</scope>
    <source>
        <strain evidence="1">Hyas-2018</strain>
    </source>
</reference>
<evidence type="ECO:0000313" key="1">
    <source>
        <dbReference type="EMBL" id="KAH6946174.1"/>
    </source>
</evidence>
<keyword evidence="2" id="KW-1185">Reference proteome</keyword>